<feature type="coiled-coil region" evidence="4">
    <location>
        <begin position="134"/>
        <end position="196"/>
    </location>
</feature>
<dbReference type="InterPro" id="IPR020472">
    <property type="entry name" value="WD40_PAC1"/>
</dbReference>
<feature type="compositionally biased region" description="Polar residues" evidence="5">
    <location>
        <begin position="256"/>
        <end position="272"/>
    </location>
</feature>
<keyword evidence="4" id="KW-0175">Coiled coil</keyword>
<keyword evidence="1 3" id="KW-0853">WD repeat</keyword>
<evidence type="ECO:0000313" key="7">
    <source>
        <dbReference type="Proteomes" id="UP001501920"/>
    </source>
</evidence>
<dbReference type="InterPro" id="IPR019775">
    <property type="entry name" value="WD40_repeat_CS"/>
</dbReference>
<keyword evidence="2" id="KW-0677">Repeat</keyword>
<dbReference type="SMART" id="SM00320">
    <property type="entry name" value="WD40"/>
    <property type="match status" value="7"/>
</dbReference>
<dbReference type="PROSITE" id="PS50082">
    <property type="entry name" value="WD_REPEATS_2"/>
    <property type="match status" value="6"/>
</dbReference>
<feature type="repeat" description="WD" evidence="3">
    <location>
        <begin position="331"/>
        <end position="372"/>
    </location>
</feature>
<name>A0A3B4DWJ4_PYGNA</name>
<dbReference type="PRINTS" id="PR00320">
    <property type="entry name" value="GPROTEINBRPT"/>
</dbReference>
<keyword evidence="7" id="KW-1185">Reference proteome</keyword>
<feature type="repeat" description="WD" evidence="3">
    <location>
        <begin position="457"/>
        <end position="498"/>
    </location>
</feature>
<dbReference type="PROSITE" id="PS50294">
    <property type="entry name" value="WD_REPEATS_REGION"/>
    <property type="match status" value="5"/>
</dbReference>
<feature type="region of interest" description="Disordered" evidence="5">
    <location>
        <begin position="236"/>
        <end position="304"/>
    </location>
</feature>
<organism evidence="6 7">
    <name type="scientific">Pygocentrus nattereri</name>
    <name type="common">Red-bellied piranha</name>
    <dbReference type="NCBI Taxonomy" id="42514"/>
    <lineage>
        <taxon>Eukaryota</taxon>
        <taxon>Metazoa</taxon>
        <taxon>Chordata</taxon>
        <taxon>Craniata</taxon>
        <taxon>Vertebrata</taxon>
        <taxon>Euteleostomi</taxon>
        <taxon>Actinopterygii</taxon>
        <taxon>Neopterygii</taxon>
        <taxon>Teleostei</taxon>
        <taxon>Ostariophysi</taxon>
        <taxon>Characiformes</taxon>
        <taxon>Characoidei</taxon>
        <taxon>Pygocentrus</taxon>
    </lineage>
</organism>
<dbReference type="PANTHER" id="PTHR14604">
    <property type="entry name" value="WD40 REPEAT PF20"/>
    <property type="match status" value="1"/>
</dbReference>
<protein>
    <submittedName>
        <fullName evidence="6">Uncharacterized protein</fullName>
    </submittedName>
</protein>
<feature type="repeat" description="WD" evidence="3">
    <location>
        <begin position="373"/>
        <end position="414"/>
    </location>
</feature>
<reference evidence="6 7" key="1">
    <citation type="submission" date="2020-10" db="EMBL/GenBank/DDBJ databases">
        <title>Pygocentrus nattereri (red-bellied piranha) genome, fPygNat1, primary haplotype.</title>
        <authorList>
            <person name="Myers G."/>
            <person name="Meyer A."/>
            <person name="Karagic N."/>
            <person name="Pippel M."/>
            <person name="Winkler S."/>
            <person name="Tracey A."/>
            <person name="Wood J."/>
            <person name="Formenti G."/>
            <person name="Howe K."/>
            <person name="Fedrigo O."/>
            <person name="Jarvis E.D."/>
        </authorList>
    </citation>
    <scope>NUCLEOTIDE SEQUENCE [LARGE SCALE GENOMIC DNA]</scope>
</reference>
<dbReference type="InterPro" id="IPR015943">
    <property type="entry name" value="WD40/YVTN_repeat-like_dom_sf"/>
</dbReference>
<dbReference type="GeneID" id="108431260"/>
<dbReference type="GeneTree" id="ENSGT00940000155053"/>
<evidence type="ECO:0000256" key="3">
    <source>
        <dbReference type="PROSITE-ProRule" id="PRU00221"/>
    </source>
</evidence>
<reference evidence="6" key="2">
    <citation type="submission" date="2025-08" db="UniProtKB">
        <authorList>
            <consortium name="Ensembl"/>
        </authorList>
    </citation>
    <scope>IDENTIFICATION</scope>
</reference>
<dbReference type="InterPro" id="IPR050995">
    <property type="entry name" value="WD-F-box_domain-protein"/>
</dbReference>
<dbReference type="InterPro" id="IPR036322">
    <property type="entry name" value="WD40_repeat_dom_sf"/>
</dbReference>
<dbReference type="OMA" id="VSDDETW"/>
<evidence type="ECO:0000256" key="5">
    <source>
        <dbReference type="SAM" id="MobiDB-lite"/>
    </source>
</evidence>
<dbReference type="PROSITE" id="PS00678">
    <property type="entry name" value="WD_REPEATS_1"/>
    <property type="match status" value="2"/>
</dbReference>
<evidence type="ECO:0000313" key="6">
    <source>
        <dbReference type="Ensembl" id="ENSPNAP00000027863.1"/>
    </source>
</evidence>
<dbReference type="GO" id="GO:0035082">
    <property type="term" value="P:axoneme assembly"/>
    <property type="evidence" value="ECO:0007669"/>
    <property type="project" value="TreeGrafter"/>
</dbReference>
<accession>A0A3B4DWJ4</accession>
<dbReference type="FunFam" id="2.130.10.10:FF:001313">
    <property type="entry name" value="Predicted protein"/>
    <property type="match status" value="1"/>
</dbReference>
<gene>
    <name evidence="6" type="primary">SPAG16</name>
</gene>
<dbReference type="Proteomes" id="UP001501920">
    <property type="component" value="Chromosome 16"/>
</dbReference>
<dbReference type="Pfam" id="PF00400">
    <property type="entry name" value="WD40"/>
    <property type="match status" value="6"/>
</dbReference>
<dbReference type="InterPro" id="IPR001680">
    <property type="entry name" value="WD40_rpt"/>
</dbReference>
<evidence type="ECO:0000256" key="4">
    <source>
        <dbReference type="SAM" id="Coils"/>
    </source>
</evidence>
<dbReference type="CDD" id="cd00200">
    <property type="entry name" value="WD40"/>
    <property type="match status" value="1"/>
</dbReference>
<dbReference type="PANTHER" id="PTHR14604:SF3">
    <property type="entry name" value="SPERM-ASSOCIATED ANTIGEN 16 PROTEIN"/>
    <property type="match status" value="1"/>
</dbReference>
<dbReference type="AlphaFoldDB" id="A0A3B4DWJ4"/>
<dbReference type="SUPFAM" id="SSF50978">
    <property type="entry name" value="WD40 repeat-like"/>
    <property type="match status" value="1"/>
</dbReference>
<dbReference type="GO" id="GO:1990716">
    <property type="term" value="C:axonemal central apparatus"/>
    <property type="evidence" value="ECO:0007669"/>
    <property type="project" value="TreeGrafter"/>
</dbReference>
<feature type="repeat" description="WD" evidence="3">
    <location>
        <begin position="415"/>
        <end position="456"/>
    </location>
</feature>
<evidence type="ECO:0000256" key="2">
    <source>
        <dbReference type="ARBA" id="ARBA00022737"/>
    </source>
</evidence>
<proteinExistence type="predicted"/>
<dbReference type="OrthoDB" id="538223at2759"/>
<dbReference type="Ensembl" id="ENSPNAT00000001460.2">
    <property type="protein sequence ID" value="ENSPNAP00000027863.1"/>
    <property type="gene ID" value="ENSPNAG00000013419.2"/>
</dbReference>
<feature type="repeat" description="WD" evidence="3">
    <location>
        <begin position="499"/>
        <end position="540"/>
    </location>
</feature>
<sequence length="614" mass="68695">MAARELAEESVDGPYYLEKVFIPEDSEDGFEYEEITVEEEGVTEGEEDLEAAVKALRDRIEASESVPLTERLGSAKQPVTHIPEVVDDFLRNFLVKMGMSRTLECFQTEWFEMLQKGKLKTDEVGFVPDLYTHNQLLDNELKNVQRERDSYKQAALQAGETIVKLQKERDFHRLQHKRVVQEKNRLIEDIKRLKKHYSSYEPALRQLNEKYQAALRQKMLVSIERDRVFGQVHNLDSTLRNAHSSPGTHRRPVESQKGQQKLQRSPDQNTRPSADGVAPYNPTKDPTKTITKHPKDSEFPAGTRINPFLPQIKALSAQNTKTCSFSMTRSLNAHTMAVSCLALHPRKFVVASASDDHLWRLWGMPEGEMIMTGEGHTDWLSSCSFHPSGACLATTSGDTTVRIWDFAKGRCVLTLEGHTHATWGCSFHSCGDFVASCSMDNTAKVWDLNSERCRYTLRGHVDSVNSITFLPFSNILLTSSADKTLSLWDARTGLCAQTFYGHEHSCNSATFSALGDTVASCDSYGVVKLWDVRNVSAMVTMDTGPQPSNQVVFSPSGRVLAVSSNDASVKLMEVASLHMSSLLGHNDAVQSVTFDHKGEYLLSSGSDGEIFIWS</sequence>
<dbReference type="Gene3D" id="2.130.10.10">
    <property type="entry name" value="YVTN repeat-like/Quinoprotein amine dehydrogenase"/>
    <property type="match status" value="3"/>
</dbReference>
<dbReference type="STRING" id="42514.ENSPNAP00000027863"/>
<reference evidence="6" key="3">
    <citation type="submission" date="2025-09" db="UniProtKB">
        <authorList>
            <consortium name="Ensembl"/>
        </authorList>
    </citation>
    <scope>IDENTIFICATION</scope>
</reference>
<feature type="compositionally biased region" description="Polar residues" evidence="5">
    <location>
        <begin position="236"/>
        <end position="247"/>
    </location>
</feature>
<feature type="repeat" description="WD" evidence="3">
    <location>
        <begin position="582"/>
        <end position="614"/>
    </location>
</feature>
<evidence type="ECO:0000256" key="1">
    <source>
        <dbReference type="ARBA" id="ARBA00022574"/>
    </source>
</evidence>